<keyword evidence="6 9" id="KW-0520">NAD</keyword>
<keyword evidence="14" id="KW-1185">Reference proteome</keyword>
<dbReference type="FunFam" id="1.10.8.400:FF:000001">
    <property type="entry name" value="Enoyl-[acyl-carrier-protein] reductase [NADH]"/>
    <property type="match status" value="1"/>
</dbReference>
<dbReference type="InterPro" id="IPR014358">
    <property type="entry name" value="Enoyl-ACP_Rdtase_NADH"/>
</dbReference>
<keyword evidence="3 9" id="KW-0444">Lipid biosynthesis</keyword>
<accession>A0A0A2XA01</accession>
<dbReference type="PATRIC" id="fig|276.5.peg.1162"/>
<feature type="binding site" evidence="12">
    <location>
        <position position="15"/>
    </location>
    <ligand>
        <name>NAD(+)</name>
        <dbReference type="ChEBI" id="CHEBI:57540"/>
    </ligand>
</feature>
<comment type="similarity">
    <text evidence="2 9">Belongs to the short-chain dehydrogenases/reductases (SDR) family. FabI subfamily.</text>
</comment>
<proteinExistence type="inferred from homology"/>
<organism evidence="13 14">
    <name type="scientific">Thermus filiformis</name>
    <dbReference type="NCBI Taxonomy" id="276"/>
    <lineage>
        <taxon>Bacteria</taxon>
        <taxon>Thermotogati</taxon>
        <taxon>Deinococcota</taxon>
        <taxon>Deinococci</taxon>
        <taxon>Thermales</taxon>
        <taxon>Thermaceae</taxon>
        <taxon>Thermus</taxon>
    </lineage>
</organism>
<reference evidence="13 14" key="1">
    <citation type="journal article" date="2015" name="Genome Announc.">
        <title>Draft Genome Sequence of the Thermophile Thermus filiformis ATCC 43280, Producer of Carotenoid-(Di)glucoside-Branched Fatty Acid (Di)esters and Source of Hyperthermostable Enzymes of Biotechnological Interest.</title>
        <authorList>
            <person name="Mandelli F."/>
            <person name="Oliveira Ramires B."/>
            <person name="Couger M.B."/>
            <person name="Paixao D.A."/>
            <person name="Camilo C.M."/>
            <person name="Polikarpov I."/>
            <person name="Prade R."/>
            <person name="Riano-Pachon D.M."/>
            <person name="Squina F.M."/>
        </authorList>
    </citation>
    <scope>NUCLEOTIDE SEQUENCE [LARGE SCALE GENOMIC DNA]</scope>
    <source>
        <strain evidence="13 14">ATCC 43280</strain>
    </source>
</reference>
<sequence>MITLDLSGKKALVMGVTNQRSLGYAIAEKLHQAGAELFFSYQSERLKEDVEKLARPLGARIFQADVTRDEELDALFQEVGRAWGGLDYLVHAIAFAPREAMEGRYLDTRRQDWLLALEVSAYSLVAVAQRAEPLFREGGSLVTLTYYASEKVVPKYNVMAVAKSALEASVRYLAYELGPKGVRVNAISAGPVRTVAARSIPGFMKMYDRVAQVAPLKRNVTQEEVGHLGLFLLSPLASGITGEVVYVDAGYHIMGMELEG</sequence>
<evidence type="ECO:0000256" key="11">
    <source>
        <dbReference type="PIRSR" id="PIRSR000094-2"/>
    </source>
</evidence>
<gene>
    <name evidence="13" type="ORF">THFILI_05480</name>
</gene>
<evidence type="ECO:0000256" key="8">
    <source>
        <dbReference type="ARBA" id="ARBA00023160"/>
    </source>
</evidence>
<keyword evidence="7" id="KW-0443">Lipid metabolism</keyword>
<protein>
    <recommendedName>
        <fullName evidence="9">Enoyl-[acyl-carrier-protein] reductase [NADH]</fullName>
        <ecNumber evidence="9">1.3.1.9</ecNumber>
    </recommendedName>
</protein>
<comment type="catalytic activity">
    <reaction evidence="9">
        <text>a 2,3-saturated acyl-[ACP] + NAD(+) = a (2E)-enoyl-[ACP] + NADH + H(+)</text>
        <dbReference type="Rhea" id="RHEA:10240"/>
        <dbReference type="Rhea" id="RHEA-COMP:9925"/>
        <dbReference type="Rhea" id="RHEA-COMP:9926"/>
        <dbReference type="ChEBI" id="CHEBI:15378"/>
        <dbReference type="ChEBI" id="CHEBI:57540"/>
        <dbReference type="ChEBI" id="CHEBI:57945"/>
        <dbReference type="ChEBI" id="CHEBI:78784"/>
        <dbReference type="ChEBI" id="CHEBI:78785"/>
        <dbReference type="EC" id="1.3.1.9"/>
    </reaction>
</comment>
<dbReference type="PANTHER" id="PTHR43159:SF2">
    <property type="entry name" value="ENOYL-[ACYL-CARRIER-PROTEIN] REDUCTASE [NADH], CHLOROPLASTIC"/>
    <property type="match status" value="1"/>
</dbReference>
<feature type="active site" description="Proton acceptor" evidence="10">
    <location>
        <position position="146"/>
    </location>
</feature>
<dbReference type="PANTHER" id="PTHR43159">
    <property type="entry name" value="ENOYL-[ACYL-CARRIER-PROTEIN] REDUCTASE"/>
    <property type="match status" value="1"/>
</dbReference>
<feature type="binding site" evidence="12">
    <location>
        <begin position="65"/>
        <end position="66"/>
    </location>
    <ligand>
        <name>NAD(+)</name>
        <dbReference type="ChEBI" id="CHEBI:57540"/>
    </ligand>
</feature>
<dbReference type="STRING" id="276.THFILI_05480"/>
<dbReference type="GO" id="GO:0006633">
    <property type="term" value="P:fatty acid biosynthetic process"/>
    <property type="evidence" value="ECO:0007669"/>
    <property type="project" value="UniProtKB-KW"/>
</dbReference>
<evidence type="ECO:0000256" key="5">
    <source>
        <dbReference type="ARBA" id="ARBA00023002"/>
    </source>
</evidence>
<evidence type="ECO:0000256" key="6">
    <source>
        <dbReference type="ARBA" id="ARBA00023027"/>
    </source>
</evidence>
<evidence type="ECO:0000256" key="7">
    <source>
        <dbReference type="ARBA" id="ARBA00023098"/>
    </source>
</evidence>
<evidence type="ECO:0000313" key="13">
    <source>
        <dbReference type="EMBL" id="KGQ22024.1"/>
    </source>
</evidence>
<comment type="caution">
    <text evidence="13">The sequence shown here is derived from an EMBL/GenBank/DDBJ whole genome shotgun (WGS) entry which is preliminary data.</text>
</comment>
<dbReference type="PIRSF" id="PIRSF000094">
    <property type="entry name" value="Enoyl-ACP_rdct"/>
    <property type="match status" value="1"/>
</dbReference>
<keyword evidence="4" id="KW-0276">Fatty acid metabolism</keyword>
<feature type="binding site" evidence="12">
    <location>
        <position position="42"/>
    </location>
    <ligand>
        <name>NAD(+)</name>
        <dbReference type="ChEBI" id="CHEBI:57540"/>
    </ligand>
</feature>
<feature type="active site" description="Proton acceptor" evidence="10">
    <location>
        <position position="156"/>
    </location>
</feature>
<dbReference type="FunFam" id="3.40.50.720:FF:000054">
    <property type="entry name" value="Enoyl-[acyl-carrier-protein] reductase [NADH]"/>
    <property type="match status" value="1"/>
</dbReference>
<dbReference type="RefSeq" id="WP_038063974.1">
    <property type="nucleotide sequence ID" value="NZ_JPSL02000038.1"/>
</dbReference>
<dbReference type="Pfam" id="PF13561">
    <property type="entry name" value="adh_short_C2"/>
    <property type="match status" value="1"/>
</dbReference>
<feature type="binding site" evidence="12">
    <location>
        <position position="93"/>
    </location>
    <ligand>
        <name>NAD(+)</name>
        <dbReference type="ChEBI" id="CHEBI:57540"/>
    </ligand>
</feature>
<evidence type="ECO:0000256" key="10">
    <source>
        <dbReference type="PIRSR" id="PIRSR000094-1"/>
    </source>
</evidence>
<evidence type="ECO:0000256" key="12">
    <source>
        <dbReference type="PIRSR" id="PIRSR000094-3"/>
    </source>
</evidence>
<dbReference type="AlphaFoldDB" id="A0A0A2XA01"/>
<dbReference type="InterPro" id="IPR002347">
    <property type="entry name" value="SDR_fam"/>
</dbReference>
<dbReference type="Gene3D" id="3.40.50.720">
    <property type="entry name" value="NAD(P)-binding Rossmann-like Domain"/>
    <property type="match status" value="1"/>
</dbReference>
<feature type="binding site" evidence="11">
    <location>
        <position position="96"/>
    </location>
    <ligand>
        <name>substrate</name>
    </ligand>
</feature>
<dbReference type="PRINTS" id="PR00081">
    <property type="entry name" value="GDHRDH"/>
</dbReference>
<dbReference type="SUPFAM" id="SSF51735">
    <property type="entry name" value="NAD(P)-binding Rossmann-fold domains"/>
    <property type="match status" value="1"/>
</dbReference>
<evidence type="ECO:0000256" key="4">
    <source>
        <dbReference type="ARBA" id="ARBA00022832"/>
    </source>
</evidence>
<comment type="pathway">
    <text evidence="1">Lipid metabolism; fatty acid biosynthesis.</text>
</comment>
<keyword evidence="5 9" id="KW-0560">Oxidoreductase</keyword>
<evidence type="ECO:0000256" key="9">
    <source>
        <dbReference type="PIRNR" id="PIRNR000094"/>
    </source>
</evidence>
<dbReference type="CDD" id="cd05372">
    <property type="entry name" value="ENR_SDR"/>
    <property type="match status" value="1"/>
</dbReference>
<dbReference type="Proteomes" id="UP000030364">
    <property type="component" value="Unassembled WGS sequence"/>
</dbReference>
<evidence type="ECO:0000313" key="14">
    <source>
        <dbReference type="Proteomes" id="UP000030364"/>
    </source>
</evidence>
<evidence type="ECO:0000256" key="2">
    <source>
        <dbReference type="ARBA" id="ARBA00009233"/>
    </source>
</evidence>
<dbReference type="Gene3D" id="1.10.8.400">
    <property type="entry name" value="Enoyl acyl carrier protein reductase"/>
    <property type="match status" value="1"/>
</dbReference>
<dbReference type="OrthoDB" id="9803628at2"/>
<feature type="binding site" evidence="12">
    <location>
        <position position="163"/>
    </location>
    <ligand>
        <name>NAD(+)</name>
        <dbReference type="ChEBI" id="CHEBI:57540"/>
    </ligand>
</feature>
<evidence type="ECO:0000256" key="3">
    <source>
        <dbReference type="ARBA" id="ARBA00022516"/>
    </source>
</evidence>
<feature type="binding site" evidence="12">
    <location>
        <begin position="192"/>
        <end position="196"/>
    </location>
    <ligand>
        <name>NAD(+)</name>
        <dbReference type="ChEBI" id="CHEBI:57540"/>
    </ligand>
</feature>
<evidence type="ECO:0000256" key="1">
    <source>
        <dbReference type="ARBA" id="ARBA00005194"/>
    </source>
</evidence>
<name>A0A0A2XA01_THEFI</name>
<dbReference type="InterPro" id="IPR036291">
    <property type="entry name" value="NAD(P)-bd_dom_sf"/>
</dbReference>
<dbReference type="EMBL" id="JPSL02000038">
    <property type="protein sequence ID" value="KGQ22024.1"/>
    <property type="molecule type" value="Genomic_DNA"/>
</dbReference>
<dbReference type="GO" id="GO:0004318">
    <property type="term" value="F:enoyl-[acyl-carrier-protein] reductase (NADH) activity"/>
    <property type="evidence" value="ECO:0007669"/>
    <property type="project" value="UniProtKB-EC"/>
</dbReference>
<keyword evidence="8 9" id="KW-0275">Fatty acid biosynthesis</keyword>
<dbReference type="EC" id="1.3.1.9" evidence="9"/>